<evidence type="ECO:0000259" key="1">
    <source>
        <dbReference type="Pfam" id="PF10111"/>
    </source>
</evidence>
<sequence length="295" mass="34273">MKISIIIPYSQRGTQIKLCLEGLQKQKMPFGDFEVIIVGDANDTLLNQGEMIIKHIPFDVSSYERFPFAMMRNEGAEKAEGSVLVFLDCDIILSSDFLSNTWLEHREEKKLSFALRKKLPEDSCINSITEVRRYRCDRDEREEVCSFFGGNYEKIETLWLWVYSHTMCINKDEFFESGKFCENLKGWGLEDSEFAYRIMKKGVPIVCDTKSRCYHVWHPENFDKSRAEGYKKNLDIIRSIYKDPVLDGLDLCAGCLEPKSMLKLVSYGMSPQALSLFLYESYVRGYQHNIAELED</sequence>
<accession>U4R210</accession>
<feature type="domain" description="Glycosyltransferase 2-like prokaryotic type" evidence="1">
    <location>
        <begin position="5"/>
        <end position="203"/>
    </location>
</feature>
<name>U4R210_9FIRM</name>
<dbReference type="InterPro" id="IPR019290">
    <property type="entry name" value="GlycosylTrfase-like_prok"/>
</dbReference>
<dbReference type="OrthoDB" id="9812302at2"/>
<dbReference type="Gene3D" id="3.90.550.10">
    <property type="entry name" value="Spore Coat Polysaccharide Biosynthesis Protein SpsA, Chain A"/>
    <property type="match status" value="1"/>
</dbReference>
<dbReference type="PANTHER" id="PTHR43685:SF2">
    <property type="entry name" value="GLYCOSYLTRANSFERASE 2-LIKE DOMAIN-CONTAINING PROTEIN"/>
    <property type="match status" value="1"/>
</dbReference>
<protein>
    <recommendedName>
        <fullName evidence="1">Glycosyltransferase 2-like prokaryotic type domain-containing protein</fullName>
    </recommendedName>
</protein>
<evidence type="ECO:0000313" key="2">
    <source>
        <dbReference type="EMBL" id="EPR12223.1"/>
    </source>
</evidence>
<organism evidence="2 3">
    <name type="scientific">Ruminiclostridium papyrosolvens C7</name>
    <dbReference type="NCBI Taxonomy" id="1330534"/>
    <lineage>
        <taxon>Bacteria</taxon>
        <taxon>Bacillati</taxon>
        <taxon>Bacillota</taxon>
        <taxon>Clostridia</taxon>
        <taxon>Eubacteriales</taxon>
        <taxon>Oscillospiraceae</taxon>
        <taxon>Ruminiclostridium</taxon>
    </lineage>
</organism>
<dbReference type="PATRIC" id="fig|1330534.3.peg.1840"/>
<dbReference type="InterPro" id="IPR029044">
    <property type="entry name" value="Nucleotide-diphossugar_trans"/>
</dbReference>
<dbReference type="SUPFAM" id="SSF53448">
    <property type="entry name" value="Nucleotide-diphospho-sugar transferases"/>
    <property type="match status" value="1"/>
</dbReference>
<comment type="caution">
    <text evidence="2">The sequence shown here is derived from an EMBL/GenBank/DDBJ whole genome shotgun (WGS) entry which is preliminary data.</text>
</comment>
<dbReference type="Proteomes" id="UP000016860">
    <property type="component" value="Unassembled WGS sequence"/>
</dbReference>
<dbReference type="EMBL" id="ATAY01000030">
    <property type="protein sequence ID" value="EPR12223.1"/>
    <property type="molecule type" value="Genomic_DNA"/>
</dbReference>
<dbReference type="STRING" id="1330534.L323_09245"/>
<dbReference type="InterPro" id="IPR050834">
    <property type="entry name" value="Glycosyltransf_2"/>
</dbReference>
<dbReference type="Pfam" id="PF10111">
    <property type="entry name" value="Glyco_tranf_2_2"/>
    <property type="match status" value="1"/>
</dbReference>
<proteinExistence type="predicted"/>
<dbReference type="PANTHER" id="PTHR43685">
    <property type="entry name" value="GLYCOSYLTRANSFERASE"/>
    <property type="match status" value="1"/>
</dbReference>
<evidence type="ECO:0000313" key="3">
    <source>
        <dbReference type="Proteomes" id="UP000016860"/>
    </source>
</evidence>
<gene>
    <name evidence="2" type="ORF">L323_09245</name>
</gene>
<dbReference type="AlphaFoldDB" id="U4R210"/>
<dbReference type="RefSeq" id="WP_020815390.1">
    <property type="nucleotide sequence ID" value="NZ_ATAY01000030.1"/>
</dbReference>
<reference evidence="2 3" key="1">
    <citation type="journal article" date="2013" name="Genome Announc.">
        <title>Draft Genome Sequence of the Cellulolytic Bacterium Clostridium papyrosolvens C7 (ATCC 700395).</title>
        <authorList>
            <person name="Zepeda V."/>
            <person name="Dassa B."/>
            <person name="Borovok I."/>
            <person name="Lamed R."/>
            <person name="Bayer E.A."/>
            <person name="Cate J.H."/>
        </authorList>
    </citation>
    <scope>NUCLEOTIDE SEQUENCE [LARGE SCALE GENOMIC DNA]</scope>
    <source>
        <strain evidence="2 3">C7</strain>
    </source>
</reference>